<dbReference type="AlphaFoldDB" id="A0A840FYQ1"/>
<evidence type="ECO:0000259" key="1">
    <source>
        <dbReference type="Pfam" id="PF23843"/>
    </source>
</evidence>
<feature type="domain" description="DUF7210" evidence="1">
    <location>
        <begin position="18"/>
        <end position="53"/>
    </location>
</feature>
<comment type="caution">
    <text evidence="2">The sequence shown here is derived from an EMBL/GenBank/DDBJ whole genome shotgun (WGS) entry which is preliminary data.</text>
</comment>
<reference evidence="2 3" key="1">
    <citation type="submission" date="2020-08" db="EMBL/GenBank/DDBJ databases">
        <title>Genome sequencing of Purple Non-Sulfur Bacteria from various extreme environments.</title>
        <authorList>
            <person name="Mayer M."/>
        </authorList>
    </citation>
    <scope>NUCLEOTIDE SEQUENCE [LARGE SCALE GENOMIC DNA]</scope>
    <source>
        <strain evidence="2 3">2761</strain>
    </source>
</reference>
<organism evidence="2 3">
    <name type="scientific">Rhodocyclus tenuis</name>
    <name type="common">Rhodospirillum tenue</name>
    <dbReference type="NCBI Taxonomy" id="1066"/>
    <lineage>
        <taxon>Bacteria</taxon>
        <taxon>Pseudomonadati</taxon>
        <taxon>Pseudomonadota</taxon>
        <taxon>Betaproteobacteria</taxon>
        <taxon>Rhodocyclales</taxon>
        <taxon>Rhodocyclaceae</taxon>
        <taxon>Rhodocyclus</taxon>
    </lineage>
</organism>
<dbReference type="Proteomes" id="UP000587070">
    <property type="component" value="Unassembled WGS sequence"/>
</dbReference>
<dbReference type="RefSeq" id="WP_153116024.1">
    <property type="nucleotide sequence ID" value="NZ_JACIGE010000005.1"/>
</dbReference>
<accession>A0A840FYQ1</accession>
<dbReference type="InterPro" id="IPR055634">
    <property type="entry name" value="DUF7210"/>
</dbReference>
<gene>
    <name evidence="2" type="ORF">GGD90_001618</name>
</gene>
<name>A0A840FYQ1_RHOTE</name>
<proteinExistence type="predicted"/>
<evidence type="ECO:0000313" key="3">
    <source>
        <dbReference type="Proteomes" id="UP000587070"/>
    </source>
</evidence>
<dbReference type="EMBL" id="JACIGE010000005">
    <property type="protein sequence ID" value="MBB4247247.1"/>
    <property type="molecule type" value="Genomic_DNA"/>
</dbReference>
<evidence type="ECO:0000313" key="2">
    <source>
        <dbReference type="EMBL" id="MBB4247247.1"/>
    </source>
</evidence>
<protein>
    <recommendedName>
        <fullName evidence="1">DUF7210 domain-containing protein</fullName>
    </recommendedName>
</protein>
<sequence>MNTKTAIAAAEAVPEGFKKIVLTLPHTDSGTEHPVGAELTLPAPVADWLVSIQSADVK</sequence>
<dbReference type="Pfam" id="PF23843">
    <property type="entry name" value="DUF7210"/>
    <property type="match status" value="1"/>
</dbReference>
<keyword evidence="3" id="KW-1185">Reference proteome</keyword>